<name>A0ABT6H5W7_9BACI</name>
<feature type="transmembrane region" description="Helical" evidence="2">
    <location>
        <begin position="101"/>
        <end position="118"/>
    </location>
</feature>
<keyword evidence="2" id="KW-0812">Transmembrane</keyword>
<dbReference type="EMBL" id="JARULN010000006">
    <property type="protein sequence ID" value="MDG5754173.1"/>
    <property type="molecule type" value="Genomic_DNA"/>
</dbReference>
<evidence type="ECO:0000313" key="4">
    <source>
        <dbReference type="Proteomes" id="UP001218246"/>
    </source>
</evidence>
<reference evidence="3 4" key="1">
    <citation type="submission" date="2023-04" db="EMBL/GenBank/DDBJ databases">
        <title>Ectobacillus antri isolated from activated sludge.</title>
        <authorList>
            <person name="Yan P."/>
            <person name="Liu X."/>
        </authorList>
    </citation>
    <scope>NUCLEOTIDE SEQUENCE [LARGE SCALE GENOMIC DNA]</scope>
    <source>
        <strain evidence="3 4">C18H</strain>
    </source>
</reference>
<dbReference type="InterPro" id="IPR025080">
    <property type="entry name" value="DUF3959"/>
</dbReference>
<dbReference type="RefSeq" id="WP_245999881.1">
    <property type="nucleotide sequence ID" value="NZ_JARRRY010000005.1"/>
</dbReference>
<feature type="transmembrane region" description="Helical" evidence="2">
    <location>
        <begin position="138"/>
        <end position="156"/>
    </location>
</feature>
<keyword evidence="4" id="KW-1185">Reference proteome</keyword>
<feature type="compositionally biased region" description="Basic residues" evidence="1">
    <location>
        <begin position="165"/>
        <end position="175"/>
    </location>
</feature>
<comment type="caution">
    <text evidence="3">The sequence shown here is derived from an EMBL/GenBank/DDBJ whole genome shotgun (WGS) entry which is preliminary data.</text>
</comment>
<gene>
    <name evidence="3" type="ORF">P6P90_09340</name>
</gene>
<evidence type="ECO:0000313" key="3">
    <source>
        <dbReference type="EMBL" id="MDG5754173.1"/>
    </source>
</evidence>
<evidence type="ECO:0000256" key="1">
    <source>
        <dbReference type="SAM" id="MobiDB-lite"/>
    </source>
</evidence>
<feature type="transmembrane region" description="Helical" evidence="2">
    <location>
        <begin position="29"/>
        <end position="46"/>
    </location>
</feature>
<organism evidence="3 4">
    <name type="scientific">Ectobacillus antri</name>
    <dbReference type="NCBI Taxonomy" id="2486280"/>
    <lineage>
        <taxon>Bacteria</taxon>
        <taxon>Bacillati</taxon>
        <taxon>Bacillota</taxon>
        <taxon>Bacilli</taxon>
        <taxon>Bacillales</taxon>
        <taxon>Bacillaceae</taxon>
        <taxon>Ectobacillus</taxon>
    </lineage>
</organism>
<proteinExistence type="predicted"/>
<keyword evidence="2" id="KW-0472">Membrane</keyword>
<feature type="transmembrane region" description="Helical" evidence="2">
    <location>
        <begin position="79"/>
        <end position="96"/>
    </location>
</feature>
<keyword evidence="2" id="KW-1133">Transmembrane helix</keyword>
<accession>A0ABT6H5W7</accession>
<dbReference type="Proteomes" id="UP001218246">
    <property type="component" value="Unassembled WGS sequence"/>
</dbReference>
<protein>
    <submittedName>
        <fullName evidence="3">DUF3959 family protein</fullName>
    </submittedName>
</protein>
<sequence>MKLFDILLILLSFLLPIAGYIKQFPMTLSIFIGGLLFVTSIGSYMTKRTSSRFWSWITYSAFVTNIFVLRDTFVTVDTLISHAKIAACVAIISFVFKFRTYAVTGALLGLWGAILWDIKETQSLLTLQNMLNTFTTERLYVLLMIGGFLIGGLLSPRRDEEPKKERGKKKRKRSSYRISLPRLPKLPNIHIHKKKPLSRQKQEPKEMDSTINTVDKQLEGQTRMERRKYRS</sequence>
<feature type="transmembrane region" description="Helical" evidence="2">
    <location>
        <begin position="53"/>
        <end position="73"/>
    </location>
</feature>
<feature type="region of interest" description="Disordered" evidence="1">
    <location>
        <begin position="159"/>
        <end position="231"/>
    </location>
</feature>
<dbReference type="Pfam" id="PF13105">
    <property type="entry name" value="DUF3959"/>
    <property type="match status" value="1"/>
</dbReference>
<evidence type="ECO:0000256" key="2">
    <source>
        <dbReference type="SAM" id="Phobius"/>
    </source>
</evidence>